<evidence type="ECO:0000313" key="2">
    <source>
        <dbReference type="Proteomes" id="UP001152523"/>
    </source>
</evidence>
<dbReference type="Proteomes" id="UP001152523">
    <property type="component" value="Unassembled WGS sequence"/>
</dbReference>
<dbReference type="PANTHER" id="PTHR48258:SF3">
    <property type="entry name" value="FK506-BINDING PROTEIN 4-LIKE ISOFORM X1"/>
    <property type="match status" value="1"/>
</dbReference>
<dbReference type="EMBL" id="CAMAPF010001062">
    <property type="protein sequence ID" value="CAH9144200.1"/>
    <property type="molecule type" value="Genomic_DNA"/>
</dbReference>
<feature type="non-terminal residue" evidence="1">
    <location>
        <position position="128"/>
    </location>
</feature>
<dbReference type="PANTHER" id="PTHR48258">
    <property type="entry name" value="DUF4218 DOMAIN-CONTAINING PROTEIN-RELATED"/>
    <property type="match status" value="1"/>
</dbReference>
<reference evidence="1" key="1">
    <citation type="submission" date="2022-07" db="EMBL/GenBank/DDBJ databases">
        <authorList>
            <person name="Macas J."/>
            <person name="Novak P."/>
            <person name="Neumann P."/>
        </authorList>
    </citation>
    <scope>NUCLEOTIDE SEQUENCE</scope>
</reference>
<proteinExistence type="predicted"/>
<sequence>MDPFLESLAWGPKSLVKCWYVYFVNGYKYHTRAYGNNKPTMNSGVCVPTCSYDNSETDFFGYVDEILEMKFAGANELSIVVIAMHLGRSREGGEKRCHTQLTRCESCASISEKRAIHFCSTSCPSLLR</sequence>
<organism evidence="1 2">
    <name type="scientific">Cuscuta epithymum</name>
    <dbReference type="NCBI Taxonomy" id="186058"/>
    <lineage>
        <taxon>Eukaryota</taxon>
        <taxon>Viridiplantae</taxon>
        <taxon>Streptophyta</taxon>
        <taxon>Embryophyta</taxon>
        <taxon>Tracheophyta</taxon>
        <taxon>Spermatophyta</taxon>
        <taxon>Magnoliopsida</taxon>
        <taxon>eudicotyledons</taxon>
        <taxon>Gunneridae</taxon>
        <taxon>Pentapetalae</taxon>
        <taxon>asterids</taxon>
        <taxon>lamiids</taxon>
        <taxon>Solanales</taxon>
        <taxon>Convolvulaceae</taxon>
        <taxon>Cuscuteae</taxon>
        <taxon>Cuscuta</taxon>
        <taxon>Cuscuta subgen. Cuscuta</taxon>
    </lineage>
</organism>
<name>A0AAV0G8A4_9ASTE</name>
<gene>
    <name evidence="1" type="ORF">CEPIT_LOCUS41262</name>
</gene>
<evidence type="ECO:0000313" key="1">
    <source>
        <dbReference type="EMBL" id="CAH9144200.1"/>
    </source>
</evidence>
<protein>
    <submittedName>
        <fullName evidence="1">Uncharacterized protein</fullName>
    </submittedName>
</protein>
<comment type="caution">
    <text evidence="1">The sequence shown here is derived from an EMBL/GenBank/DDBJ whole genome shotgun (WGS) entry which is preliminary data.</text>
</comment>
<accession>A0AAV0G8A4</accession>
<keyword evidence="2" id="KW-1185">Reference proteome</keyword>
<dbReference type="AlphaFoldDB" id="A0AAV0G8A4"/>